<reference evidence="2 3" key="1">
    <citation type="journal article" date="2024" name="J. Plant Pathol.">
        <title>Sequence and assembly of the genome of Seiridium unicorne, isolate CBS 538.82, causal agent of cypress canker disease.</title>
        <authorList>
            <person name="Scali E."/>
            <person name="Rocca G.D."/>
            <person name="Danti R."/>
            <person name="Garbelotto M."/>
            <person name="Barberini S."/>
            <person name="Baroncelli R."/>
            <person name="Emiliani G."/>
        </authorList>
    </citation>
    <scope>NUCLEOTIDE SEQUENCE [LARGE SCALE GENOMIC DNA]</scope>
    <source>
        <strain evidence="2 3">BM-138-508</strain>
    </source>
</reference>
<dbReference type="Gene3D" id="1.10.510.10">
    <property type="entry name" value="Transferase(Phosphotransferase) domain 1"/>
    <property type="match status" value="1"/>
</dbReference>
<dbReference type="PROSITE" id="PS50011">
    <property type="entry name" value="PROTEIN_KINASE_DOM"/>
    <property type="match status" value="1"/>
</dbReference>
<keyword evidence="3" id="KW-1185">Reference proteome</keyword>
<dbReference type="SUPFAM" id="SSF56112">
    <property type="entry name" value="Protein kinase-like (PK-like)"/>
    <property type="match status" value="1"/>
</dbReference>
<comment type="caution">
    <text evidence="2">The sequence shown here is derived from an EMBL/GenBank/DDBJ whole genome shotgun (WGS) entry which is preliminary data.</text>
</comment>
<dbReference type="InterPro" id="IPR000719">
    <property type="entry name" value="Prot_kinase_dom"/>
</dbReference>
<protein>
    <submittedName>
        <fullName evidence="2">Kinase-like domain-containing protein</fullName>
    </submittedName>
</protein>
<dbReference type="InterPro" id="IPR011009">
    <property type="entry name" value="Kinase-like_dom_sf"/>
</dbReference>
<dbReference type="SMART" id="SM00220">
    <property type="entry name" value="S_TKc"/>
    <property type="match status" value="1"/>
</dbReference>
<name>A0ABR2V7G1_9PEZI</name>
<gene>
    <name evidence="2" type="ORF">SUNI508_04786</name>
</gene>
<evidence type="ECO:0000313" key="2">
    <source>
        <dbReference type="EMBL" id="KAK9422430.1"/>
    </source>
</evidence>
<accession>A0ABR2V7G1</accession>
<organism evidence="2 3">
    <name type="scientific">Seiridium unicorne</name>
    <dbReference type="NCBI Taxonomy" id="138068"/>
    <lineage>
        <taxon>Eukaryota</taxon>
        <taxon>Fungi</taxon>
        <taxon>Dikarya</taxon>
        <taxon>Ascomycota</taxon>
        <taxon>Pezizomycotina</taxon>
        <taxon>Sordariomycetes</taxon>
        <taxon>Xylariomycetidae</taxon>
        <taxon>Amphisphaeriales</taxon>
        <taxon>Sporocadaceae</taxon>
        <taxon>Seiridium</taxon>
    </lineage>
</organism>
<dbReference type="PANTHER" id="PTHR44167">
    <property type="entry name" value="OVARIAN-SPECIFIC SERINE/THREONINE-PROTEIN KINASE LOK-RELATED"/>
    <property type="match status" value="1"/>
</dbReference>
<feature type="domain" description="Protein kinase" evidence="1">
    <location>
        <begin position="9"/>
        <end position="275"/>
    </location>
</feature>
<dbReference type="Pfam" id="PF00069">
    <property type="entry name" value="Pkinase"/>
    <property type="match status" value="1"/>
</dbReference>
<proteinExistence type="predicted"/>
<dbReference type="EMBL" id="JARVKF010000113">
    <property type="protein sequence ID" value="KAK9422430.1"/>
    <property type="molecule type" value="Genomic_DNA"/>
</dbReference>
<dbReference type="PANTHER" id="PTHR44167:SF18">
    <property type="entry name" value="PROTEIN KINASE DOMAIN-CONTAINING PROTEIN"/>
    <property type="match status" value="1"/>
</dbReference>
<sequence>MAGEDAQLRTQSNGLGQSGSSLIEKTYHSLVEAHHQRDTKIVIKRCRNQDDPRTSVRFRNEVDALMAAIGHDNVAKILDFDSNQLTIALRLEPGLSLDKHVDVHSKSILPSSECTTIWRQMASALSYLHSLSIIHDDVKPDNIMWSREDQNSVLIDFGAALVKMPENYFNPSGTPNYAPPEFLHRKKHARGDIWGLGITMLFAFGYVPLPNGQWILPIALEEGTEAHKEMSAWLAQVAQLRVELVESKPLVVAMLDADPDARIGSGELSRRLETV</sequence>
<dbReference type="Proteomes" id="UP001408356">
    <property type="component" value="Unassembled WGS sequence"/>
</dbReference>
<evidence type="ECO:0000313" key="3">
    <source>
        <dbReference type="Proteomes" id="UP001408356"/>
    </source>
</evidence>
<evidence type="ECO:0000259" key="1">
    <source>
        <dbReference type="PROSITE" id="PS50011"/>
    </source>
</evidence>